<sequence length="249" mass="24154">MTLTVPVTLPRRRPAVPLLIGLTALVLAACGSSPTAANSSTQAAGSTSATAPAKGSSKKDHVSGLITSVNGDTLAVSDKNVASNVGFTSATKVSEVTPAALTDVTVGSCVSVRPARGTSPAPDGSVTAAAISISAPRDGQCYAGARQQAGSAAPTPPGGPAGHGGGTRGTVASISGGTLVVTVAGSNTPTTVTVSNTTTYTKRAAADIQAIAQGKCVTARGTKDASGTLQASMIGLRPANNGGCPSMNR</sequence>
<evidence type="ECO:0000313" key="5">
    <source>
        <dbReference type="Proteomes" id="UP000192534"/>
    </source>
</evidence>
<proteinExistence type="predicted"/>
<dbReference type="Proteomes" id="UP000192534">
    <property type="component" value="Unassembled WGS sequence"/>
</dbReference>
<protein>
    <recommendedName>
        <fullName evidence="3">DUF5666 domain-containing protein</fullName>
    </recommendedName>
</protein>
<reference evidence="4 5" key="1">
    <citation type="submission" date="2016-12" db="EMBL/GenBank/DDBJ databases">
        <title>The new phylogeny of genus Mycobacterium.</title>
        <authorList>
            <person name="Tortoli E."/>
            <person name="Trovato A."/>
            <person name="Cirillo D.M."/>
        </authorList>
    </citation>
    <scope>NUCLEOTIDE SEQUENCE [LARGE SCALE GENOMIC DNA]</scope>
    <source>
        <strain evidence="4 5">DSM 44223</strain>
    </source>
</reference>
<accession>A0A1X0IVM8</accession>
<keyword evidence="2" id="KW-0732">Signal</keyword>
<dbReference type="EMBL" id="MVIH01000005">
    <property type="protein sequence ID" value="ORB53098.1"/>
    <property type="molecule type" value="Genomic_DNA"/>
</dbReference>
<evidence type="ECO:0000313" key="4">
    <source>
        <dbReference type="EMBL" id="ORB53098.1"/>
    </source>
</evidence>
<name>A0A1X0IVM8_MYCRH</name>
<dbReference type="Pfam" id="PF18914">
    <property type="entry name" value="DUF5666"/>
    <property type="match status" value="1"/>
</dbReference>
<dbReference type="AlphaFoldDB" id="A0A1X0IVM8"/>
<feature type="signal peptide" evidence="2">
    <location>
        <begin position="1"/>
        <end position="28"/>
    </location>
</feature>
<dbReference type="OrthoDB" id="4762103at2"/>
<keyword evidence="5" id="KW-1185">Reference proteome</keyword>
<organism evidence="4 5">
    <name type="scientific">Mycolicibacterium rhodesiae</name>
    <name type="common">Mycobacterium rhodesiae</name>
    <dbReference type="NCBI Taxonomy" id="36814"/>
    <lineage>
        <taxon>Bacteria</taxon>
        <taxon>Bacillati</taxon>
        <taxon>Actinomycetota</taxon>
        <taxon>Actinomycetes</taxon>
        <taxon>Mycobacteriales</taxon>
        <taxon>Mycobacteriaceae</taxon>
        <taxon>Mycolicibacterium</taxon>
    </lineage>
</organism>
<evidence type="ECO:0000259" key="3">
    <source>
        <dbReference type="Pfam" id="PF18914"/>
    </source>
</evidence>
<dbReference type="RefSeq" id="WP_083119381.1">
    <property type="nucleotide sequence ID" value="NZ_JACKUO010000011.1"/>
</dbReference>
<feature type="domain" description="DUF5666" evidence="3">
    <location>
        <begin position="168"/>
        <end position="234"/>
    </location>
</feature>
<feature type="region of interest" description="Disordered" evidence="1">
    <location>
        <begin position="35"/>
        <end position="62"/>
    </location>
</feature>
<comment type="caution">
    <text evidence="4">The sequence shown here is derived from an EMBL/GenBank/DDBJ whole genome shotgun (WGS) entry which is preliminary data.</text>
</comment>
<evidence type="ECO:0000256" key="1">
    <source>
        <dbReference type="SAM" id="MobiDB-lite"/>
    </source>
</evidence>
<feature type="chain" id="PRO_5038719329" description="DUF5666 domain-containing protein" evidence="2">
    <location>
        <begin position="29"/>
        <end position="249"/>
    </location>
</feature>
<feature type="region of interest" description="Disordered" evidence="1">
    <location>
        <begin position="143"/>
        <end position="171"/>
    </location>
</feature>
<dbReference type="InterPro" id="IPR043724">
    <property type="entry name" value="DUF5666"/>
</dbReference>
<feature type="compositionally biased region" description="Low complexity" evidence="1">
    <location>
        <begin position="35"/>
        <end position="55"/>
    </location>
</feature>
<gene>
    <name evidence="4" type="ORF">BST42_13910</name>
</gene>
<evidence type="ECO:0000256" key="2">
    <source>
        <dbReference type="SAM" id="SignalP"/>
    </source>
</evidence>